<sequence length="116" mass="12423">MEARAVTVGVPVRDLERAIEWYRAAFGLGEPDLVPMEGLAEFDLGAFWLQLAAAPERAGREGLTVNISVADAGGLRDDLAGKGLEVSELQRFEGVVEFFALTDPDGNTIGFVTELA</sequence>
<dbReference type="AlphaFoldDB" id="A0A852SUA4"/>
<evidence type="ECO:0000259" key="1">
    <source>
        <dbReference type="PROSITE" id="PS51819"/>
    </source>
</evidence>
<dbReference type="Gene3D" id="3.10.180.10">
    <property type="entry name" value="2,3-Dihydroxybiphenyl 1,2-Dioxygenase, domain 1"/>
    <property type="match status" value="1"/>
</dbReference>
<dbReference type="Proteomes" id="UP000549913">
    <property type="component" value="Unassembled WGS sequence"/>
</dbReference>
<evidence type="ECO:0000313" key="3">
    <source>
        <dbReference type="Proteomes" id="UP000549913"/>
    </source>
</evidence>
<dbReference type="InterPro" id="IPR029068">
    <property type="entry name" value="Glyas_Bleomycin-R_OHBP_Dase"/>
</dbReference>
<dbReference type="SUPFAM" id="SSF54593">
    <property type="entry name" value="Glyoxalase/Bleomycin resistance protein/Dihydroxybiphenyl dioxygenase"/>
    <property type="match status" value="1"/>
</dbReference>
<protein>
    <submittedName>
        <fullName evidence="2">Catechol 2,3-dioxygenase-like lactoylglutathione lyase family enzyme</fullName>
    </submittedName>
</protein>
<dbReference type="InterPro" id="IPR004360">
    <property type="entry name" value="Glyas_Fos-R_dOase_dom"/>
</dbReference>
<gene>
    <name evidence="2" type="ORF">BJ984_003328</name>
</gene>
<reference evidence="2 3" key="1">
    <citation type="submission" date="2020-07" db="EMBL/GenBank/DDBJ databases">
        <title>Sequencing the genomes of 1000 actinobacteria strains.</title>
        <authorList>
            <person name="Klenk H.-P."/>
        </authorList>
    </citation>
    <scope>NUCLEOTIDE SEQUENCE [LARGE SCALE GENOMIC DNA]</scope>
    <source>
        <strain evidence="2 3">DSM 26474</strain>
    </source>
</reference>
<dbReference type="CDD" id="cd06587">
    <property type="entry name" value="VOC"/>
    <property type="match status" value="1"/>
</dbReference>
<dbReference type="GO" id="GO:0016829">
    <property type="term" value="F:lyase activity"/>
    <property type="evidence" value="ECO:0007669"/>
    <property type="project" value="UniProtKB-KW"/>
</dbReference>
<proteinExistence type="predicted"/>
<name>A0A852SUA4_9MICO</name>
<dbReference type="EMBL" id="JACCBM010000001">
    <property type="protein sequence ID" value="NYD72170.1"/>
    <property type="molecule type" value="Genomic_DNA"/>
</dbReference>
<keyword evidence="2" id="KW-0223">Dioxygenase</keyword>
<keyword evidence="2" id="KW-0456">Lyase</keyword>
<evidence type="ECO:0000313" key="2">
    <source>
        <dbReference type="EMBL" id="NYD72170.1"/>
    </source>
</evidence>
<feature type="domain" description="VOC" evidence="1">
    <location>
        <begin position="4"/>
        <end position="114"/>
    </location>
</feature>
<dbReference type="InterPro" id="IPR037523">
    <property type="entry name" value="VOC_core"/>
</dbReference>
<dbReference type="GO" id="GO:0051213">
    <property type="term" value="F:dioxygenase activity"/>
    <property type="evidence" value="ECO:0007669"/>
    <property type="project" value="UniProtKB-KW"/>
</dbReference>
<dbReference type="PROSITE" id="PS51819">
    <property type="entry name" value="VOC"/>
    <property type="match status" value="1"/>
</dbReference>
<accession>A0A852SUA4</accession>
<keyword evidence="2" id="KW-0560">Oxidoreductase</keyword>
<dbReference type="RefSeq" id="WP_179548977.1">
    <property type="nucleotide sequence ID" value="NZ_BSEW01000002.1"/>
</dbReference>
<comment type="caution">
    <text evidence="2">The sequence shown here is derived from an EMBL/GenBank/DDBJ whole genome shotgun (WGS) entry which is preliminary data.</text>
</comment>
<dbReference type="Pfam" id="PF00903">
    <property type="entry name" value="Glyoxalase"/>
    <property type="match status" value="1"/>
</dbReference>
<keyword evidence="3" id="KW-1185">Reference proteome</keyword>
<organism evidence="2 3">
    <name type="scientific">Herbiconiux flava</name>
    <dbReference type="NCBI Taxonomy" id="881268"/>
    <lineage>
        <taxon>Bacteria</taxon>
        <taxon>Bacillati</taxon>
        <taxon>Actinomycetota</taxon>
        <taxon>Actinomycetes</taxon>
        <taxon>Micrococcales</taxon>
        <taxon>Microbacteriaceae</taxon>
        <taxon>Herbiconiux</taxon>
    </lineage>
</organism>